<dbReference type="Proteomes" id="UP000326671">
    <property type="component" value="Unassembled WGS sequence"/>
</dbReference>
<dbReference type="EMBL" id="VYKL01000028">
    <property type="protein sequence ID" value="KAA9021077.1"/>
    <property type="molecule type" value="Genomic_DNA"/>
</dbReference>
<comment type="function">
    <text evidence="1">Transcriptional repressor of xylose-utilizing enzymes.</text>
</comment>
<dbReference type="OrthoDB" id="9796533at2"/>
<evidence type="ECO:0000256" key="3">
    <source>
        <dbReference type="ARBA" id="ARBA00022629"/>
    </source>
</evidence>
<gene>
    <name evidence="4" type="ORF">F4V44_18215</name>
</gene>
<keyword evidence="5" id="KW-1185">Reference proteome</keyword>
<dbReference type="InterPro" id="IPR043129">
    <property type="entry name" value="ATPase_NBD"/>
</dbReference>
<dbReference type="SUPFAM" id="SSF46785">
    <property type="entry name" value="Winged helix' DNA-binding domain"/>
    <property type="match status" value="1"/>
</dbReference>
<dbReference type="InterPro" id="IPR036388">
    <property type="entry name" value="WH-like_DNA-bd_sf"/>
</dbReference>
<dbReference type="Gene3D" id="1.10.10.10">
    <property type="entry name" value="Winged helix-like DNA-binding domain superfamily/Winged helix DNA-binding domain"/>
    <property type="match status" value="1"/>
</dbReference>
<dbReference type="Pfam" id="PF13412">
    <property type="entry name" value="HTH_24"/>
    <property type="match status" value="1"/>
</dbReference>
<dbReference type="InterPro" id="IPR036390">
    <property type="entry name" value="WH_DNA-bd_sf"/>
</dbReference>
<name>A0A5J5HLD6_9BACI</name>
<dbReference type="AlphaFoldDB" id="A0A5J5HLD6"/>
<evidence type="ECO:0000313" key="4">
    <source>
        <dbReference type="EMBL" id="KAA9021077.1"/>
    </source>
</evidence>
<dbReference type="Pfam" id="PF00480">
    <property type="entry name" value="ROK"/>
    <property type="match status" value="1"/>
</dbReference>
<comment type="similarity">
    <text evidence="2">Belongs to the ROK (NagC/XylR) family.</text>
</comment>
<keyword evidence="3" id="KW-0119">Carbohydrate metabolism</keyword>
<evidence type="ECO:0000256" key="2">
    <source>
        <dbReference type="ARBA" id="ARBA00006479"/>
    </source>
</evidence>
<proteinExistence type="inferred from homology"/>
<organism evidence="4 5">
    <name type="scientific">Niallia endozanthoxylica</name>
    <dbReference type="NCBI Taxonomy" id="2036016"/>
    <lineage>
        <taxon>Bacteria</taxon>
        <taxon>Bacillati</taxon>
        <taxon>Bacillota</taxon>
        <taxon>Bacilli</taxon>
        <taxon>Bacillales</taxon>
        <taxon>Bacillaceae</taxon>
        <taxon>Niallia</taxon>
    </lineage>
</organism>
<dbReference type="PANTHER" id="PTHR18964">
    <property type="entry name" value="ROK (REPRESSOR, ORF, KINASE) FAMILY"/>
    <property type="match status" value="1"/>
</dbReference>
<dbReference type="GO" id="GO:0042732">
    <property type="term" value="P:D-xylose metabolic process"/>
    <property type="evidence" value="ECO:0007669"/>
    <property type="project" value="UniProtKB-KW"/>
</dbReference>
<comment type="caution">
    <text evidence="4">The sequence shown here is derived from an EMBL/GenBank/DDBJ whole genome shotgun (WGS) entry which is preliminary data.</text>
</comment>
<protein>
    <submittedName>
        <fullName evidence="4">ROK family transcriptional regulator</fullName>
    </submittedName>
</protein>
<dbReference type="InterPro" id="IPR000600">
    <property type="entry name" value="ROK"/>
</dbReference>
<reference evidence="4 5" key="1">
    <citation type="submission" date="2019-09" db="EMBL/GenBank/DDBJ databases">
        <title>Whole genome sequences of isolates from the Mars Exploration Rovers.</title>
        <authorList>
            <person name="Seuylemezian A."/>
            <person name="Vaishampayan P."/>
        </authorList>
    </citation>
    <scope>NUCLEOTIDE SEQUENCE [LARGE SCALE GENOMIC DNA]</scope>
    <source>
        <strain evidence="4 5">MER_TA_151</strain>
    </source>
</reference>
<keyword evidence="3" id="KW-0859">Xylose metabolism</keyword>
<dbReference type="SUPFAM" id="SSF53067">
    <property type="entry name" value="Actin-like ATPase domain"/>
    <property type="match status" value="1"/>
</dbReference>
<dbReference type="Gene3D" id="3.30.420.40">
    <property type="match status" value="2"/>
</dbReference>
<sequence length="404" mass="45184">MFETIRWDGMSMLRQFLQDQSIQNQPTKIIYQYIFQNGLVSRAEIIEKTNLNRGKVARSLKELLEKNYIQVEGLGDSEGGRPPALYQVNPVTSFLIGIQITRWETKMVLYDLLLNKIDEKTIIMLPNHSPMFVIDEIKNTINKFMKSHLIQVEDILGIGIGAIGPLDSEKGTILQSEPFLPMSWGQIPVVDQIKEEFPIFVKLDNAANTIVLGESKQYPAFQNILNVTVGWTLGSGAIHNGKLLKIESGDIAGYGHIVIHMDGKPCYCGKKGCMTAYSSLYAILERIKECSPAFYLEKLKGFSPVDQISHIVAEHDQMTKEVILDSAKYIGVGVANLATIFHSEIVIVNGPLISQFPGYYEEIIQQASLHMNDQGKIQFRQGNFQRDPGTLGAAMLVLDSFLGE</sequence>
<evidence type="ECO:0000256" key="1">
    <source>
        <dbReference type="ARBA" id="ARBA00002486"/>
    </source>
</evidence>
<accession>A0A5J5HLD6</accession>
<dbReference type="PANTHER" id="PTHR18964:SF149">
    <property type="entry name" value="BIFUNCTIONAL UDP-N-ACETYLGLUCOSAMINE 2-EPIMERASE_N-ACETYLMANNOSAMINE KINASE"/>
    <property type="match status" value="1"/>
</dbReference>
<evidence type="ECO:0000313" key="5">
    <source>
        <dbReference type="Proteomes" id="UP000326671"/>
    </source>
</evidence>